<name>A0A3M9XNM5_9HYPH</name>
<keyword evidence="2" id="KW-0732">Signal</keyword>
<feature type="chain" id="PRO_5018125092" description="DUF2946 domain-containing protein" evidence="2">
    <location>
        <begin position="43"/>
        <end position="122"/>
    </location>
</feature>
<organism evidence="3 4">
    <name type="scientific">Methylocystis hirsuta</name>
    <dbReference type="NCBI Taxonomy" id="369798"/>
    <lineage>
        <taxon>Bacteria</taxon>
        <taxon>Pseudomonadati</taxon>
        <taxon>Pseudomonadota</taxon>
        <taxon>Alphaproteobacteria</taxon>
        <taxon>Hyphomicrobiales</taxon>
        <taxon>Methylocystaceae</taxon>
        <taxon>Methylocystis</taxon>
    </lineage>
</organism>
<gene>
    <name evidence="3" type="ORF">D1O30_02790</name>
</gene>
<evidence type="ECO:0000313" key="4">
    <source>
        <dbReference type="Proteomes" id="UP000268623"/>
    </source>
</evidence>
<dbReference type="AlphaFoldDB" id="A0A3M9XNM5"/>
<evidence type="ECO:0000313" key="3">
    <source>
        <dbReference type="EMBL" id="RNJ48718.1"/>
    </source>
</evidence>
<comment type="caution">
    <text evidence="3">The sequence shown here is derived from an EMBL/GenBank/DDBJ whole genome shotgun (WGS) entry which is preliminary data.</text>
</comment>
<dbReference type="Proteomes" id="UP000268623">
    <property type="component" value="Unassembled WGS sequence"/>
</dbReference>
<evidence type="ECO:0000256" key="2">
    <source>
        <dbReference type="SAM" id="SignalP"/>
    </source>
</evidence>
<feature type="signal peptide" evidence="2">
    <location>
        <begin position="1"/>
        <end position="42"/>
    </location>
</feature>
<dbReference type="EMBL" id="QWDD01000001">
    <property type="protein sequence ID" value="RNJ48718.1"/>
    <property type="molecule type" value="Genomic_DNA"/>
</dbReference>
<evidence type="ECO:0008006" key="5">
    <source>
        <dbReference type="Google" id="ProtNLM"/>
    </source>
</evidence>
<sequence length="122" mass="12760">MRAEESVISIAQRTTMKQNWLRLIVSAMVVVAALSGAASSFAAPVANSCVGMSAAEDCPDHPVDHTAALRHCNSLICGAIQLAPHATFTLARMAEVGLRTQLSDDATHRGVSSPPGLRPPIS</sequence>
<accession>A0A3M9XNM5</accession>
<evidence type="ECO:0000256" key="1">
    <source>
        <dbReference type="SAM" id="MobiDB-lite"/>
    </source>
</evidence>
<proteinExistence type="predicted"/>
<protein>
    <recommendedName>
        <fullName evidence="5">DUF2946 domain-containing protein</fullName>
    </recommendedName>
</protein>
<keyword evidence="4" id="KW-1185">Reference proteome</keyword>
<feature type="region of interest" description="Disordered" evidence="1">
    <location>
        <begin position="102"/>
        <end position="122"/>
    </location>
</feature>
<reference evidence="3 4" key="1">
    <citation type="submission" date="2018-08" db="EMBL/GenBank/DDBJ databases">
        <title>Genome sequence of Methylocystis hirsuta CSC1, a methanotroph able to accumulate PHAs.</title>
        <authorList>
            <person name="Bordel S."/>
            <person name="Rodriguez E."/>
            <person name="Gancedo J."/>
            <person name="Munoz R."/>
        </authorList>
    </citation>
    <scope>NUCLEOTIDE SEQUENCE [LARGE SCALE GENOMIC DNA]</scope>
    <source>
        <strain evidence="3 4">CSC1</strain>
    </source>
</reference>